<dbReference type="Proteomes" id="UP001275084">
    <property type="component" value="Unassembled WGS sequence"/>
</dbReference>
<dbReference type="EMBL" id="JAUIQD010000002">
    <property type="protein sequence ID" value="KAK3360297.1"/>
    <property type="molecule type" value="Genomic_DNA"/>
</dbReference>
<organism evidence="2 3">
    <name type="scientific">Lasiosphaeria hispida</name>
    <dbReference type="NCBI Taxonomy" id="260671"/>
    <lineage>
        <taxon>Eukaryota</taxon>
        <taxon>Fungi</taxon>
        <taxon>Dikarya</taxon>
        <taxon>Ascomycota</taxon>
        <taxon>Pezizomycotina</taxon>
        <taxon>Sordariomycetes</taxon>
        <taxon>Sordariomycetidae</taxon>
        <taxon>Sordariales</taxon>
        <taxon>Lasiosphaeriaceae</taxon>
        <taxon>Lasiosphaeria</taxon>
    </lineage>
</organism>
<sequence length="211" mass="23010">MRHIGASRHGRNANVNGGFKLQRKRKTQNVKGPRKHHPTMAVIEDGHLAVMKPEKEIMMHGASRPFSPRPGRQARVGKAANRKANLEPGGAGLQARIWRSSWRAVAMHSSPIKRVRERPGPLPCLPAVRVAGDCHPERLLTRPPVGPFHSTPNSPLPLANGEPFLLRAGGGPACLASLRKPPAPQTLLSSLPSQLTLLALFVNRRGRGDRF</sequence>
<comment type="caution">
    <text evidence="2">The sequence shown here is derived from an EMBL/GenBank/DDBJ whole genome shotgun (WGS) entry which is preliminary data.</text>
</comment>
<keyword evidence="3" id="KW-1185">Reference proteome</keyword>
<evidence type="ECO:0000256" key="1">
    <source>
        <dbReference type="SAM" id="MobiDB-lite"/>
    </source>
</evidence>
<dbReference type="AlphaFoldDB" id="A0AAJ0HS32"/>
<proteinExistence type="predicted"/>
<evidence type="ECO:0000313" key="2">
    <source>
        <dbReference type="EMBL" id="KAK3360297.1"/>
    </source>
</evidence>
<evidence type="ECO:0000313" key="3">
    <source>
        <dbReference type="Proteomes" id="UP001275084"/>
    </source>
</evidence>
<protein>
    <submittedName>
        <fullName evidence="2">Uncharacterized protein</fullName>
    </submittedName>
</protein>
<name>A0AAJ0HS32_9PEZI</name>
<feature type="compositionally biased region" description="Basic residues" evidence="1">
    <location>
        <begin position="21"/>
        <end position="38"/>
    </location>
</feature>
<feature type="region of interest" description="Disordered" evidence="1">
    <location>
        <begin position="1"/>
        <end position="38"/>
    </location>
</feature>
<reference evidence="2" key="1">
    <citation type="journal article" date="2023" name="Mol. Phylogenet. Evol.">
        <title>Genome-scale phylogeny and comparative genomics of the fungal order Sordariales.</title>
        <authorList>
            <person name="Hensen N."/>
            <person name="Bonometti L."/>
            <person name="Westerberg I."/>
            <person name="Brannstrom I.O."/>
            <person name="Guillou S."/>
            <person name="Cros-Aarteil S."/>
            <person name="Calhoun S."/>
            <person name="Haridas S."/>
            <person name="Kuo A."/>
            <person name="Mondo S."/>
            <person name="Pangilinan J."/>
            <person name="Riley R."/>
            <person name="LaButti K."/>
            <person name="Andreopoulos B."/>
            <person name="Lipzen A."/>
            <person name="Chen C."/>
            <person name="Yan M."/>
            <person name="Daum C."/>
            <person name="Ng V."/>
            <person name="Clum A."/>
            <person name="Steindorff A."/>
            <person name="Ohm R.A."/>
            <person name="Martin F."/>
            <person name="Silar P."/>
            <person name="Natvig D.O."/>
            <person name="Lalanne C."/>
            <person name="Gautier V."/>
            <person name="Ament-Velasquez S.L."/>
            <person name="Kruys A."/>
            <person name="Hutchinson M.I."/>
            <person name="Powell A.J."/>
            <person name="Barry K."/>
            <person name="Miller A.N."/>
            <person name="Grigoriev I.V."/>
            <person name="Debuchy R."/>
            <person name="Gladieux P."/>
            <person name="Hiltunen Thoren M."/>
            <person name="Johannesson H."/>
        </authorList>
    </citation>
    <scope>NUCLEOTIDE SEQUENCE</scope>
    <source>
        <strain evidence="2">CBS 955.72</strain>
    </source>
</reference>
<gene>
    <name evidence="2" type="ORF">B0T25DRAFT_126857</name>
</gene>
<accession>A0AAJ0HS32</accession>
<feature type="compositionally biased region" description="Basic residues" evidence="1">
    <location>
        <begin position="1"/>
        <end position="11"/>
    </location>
</feature>
<reference evidence="2" key="2">
    <citation type="submission" date="2023-06" db="EMBL/GenBank/DDBJ databases">
        <authorList>
            <consortium name="Lawrence Berkeley National Laboratory"/>
            <person name="Haridas S."/>
            <person name="Hensen N."/>
            <person name="Bonometti L."/>
            <person name="Westerberg I."/>
            <person name="Brannstrom I.O."/>
            <person name="Guillou S."/>
            <person name="Cros-Aarteil S."/>
            <person name="Calhoun S."/>
            <person name="Kuo A."/>
            <person name="Mondo S."/>
            <person name="Pangilinan J."/>
            <person name="Riley R."/>
            <person name="Labutti K."/>
            <person name="Andreopoulos B."/>
            <person name="Lipzen A."/>
            <person name="Chen C."/>
            <person name="Yanf M."/>
            <person name="Daum C."/>
            <person name="Ng V."/>
            <person name="Clum A."/>
            <person name="Steindorff A."/>
            <person name="Ohm R."/>
            <person name="Martin F."/>
            <person name="Silar P."/>
            <person name="Natvig D."/>
            <person name="Lalanne C."/>
            <person name="Gautier V."/>
            <person name="Ament-Velasquez S.L."/>
            <person name="Kruys A."/>
            <person name="Hutchinson M.I."/>
            <person name="Powell A.J."/>
            <person name="Barry K."/>
            <person name="Miller A.N."/>
            <person name="Grigoriev I.V."/>
            <person name="Debuchy R."/>
            <person name="Gladieux P."/>
            <person name="Thoren M.H."/>
            <person name="Johannesson H."/>
        </authorList>
    </citation>
    <scope>NUCLEOTIDE SEQUENCE</scope>
    <source>
        <strain evidence="2">CBS 955.72</strain>
    </source>
</reference>